<dbReference type="PRINTS" id="PR00069">
    <property type="entry name" value="ALDKETRDTASE"/>
</dbReference>
<evidence type="ECO:0000313" key="4">
    <source>
        <dbReference type="Proteomes" id="UP000266272"/>
    </source>
</evidence>
<dbReference type="AlphaFoldDB" id="A0A395NPH5"/>
<keyword evidence="4" id="KW-1185">Reference proteome</keyword>
<evidence type="ECO:0000259" key="2">
    <source>
        <dbReference type="Pfam" id="PF00248"/>
    </source>
</evidence>
<dbReference type="GO" id="GO:0016491">
    <property type="term" value="F:oxidoreductase activity"/>
    <property type="evidence" value="ECO:0007669"/>
    <property type="project" value="UniProtKB-KW"/>
</dbReference>
<proteinExistence type="predicted"/>
<accession>A0A395NPH5</accession>
<name>A0A395NPH5_TRIAR</name>
<protein>
    <submittedName>
        <fullName evidence="3">Aflatoxin b1 aldehyde reductase member 2</fullName>
    </submittedName>
</protein>
<dbReference type="InterPro" id="IPR020471">
    <property type="entry name" value="AKR"/>
</dbReference>
<comment type="caution">
    <text evidence="3">The sequence shown here is derived from an EMBL/GenBank/DDBJ whole genome shotgun (WGS) entry which is preliminary data.</text>
</comment>
<reference evidence="3 4" key="1">
    <citation type="journal article" date="2018" name="PLoS Pathog.">
        <title>Evolution of structural diversity of trichothecenes, a family of toxins produced by plant pathogenic and entomopathogenic fungi.</title>
        <authorList>
            <person name="Proctor R.H."/>
            <person name="McCormick S.P."/>
            <person name="Kim H.S."/>
            <person name="Cardoza R.E."/>
            <person name="Stanley A.M."/>
            <person name="Lindo L."/>
            <person name="Kelly A."/>
            <person name="Brown D.W."/>
            <person name="Lee T."/>
            <person name="Vaughan M.M."/>
            <person name="Alexander N.J."/>
            <person name="Busman M."/>
            <person name="Gutierrez S."/>
        </authorList>
    </citation>
    <scope>NUCLEOTIDE SEQUENCE [LARGE SCALE GENOMIC DNA]</scope>
    <source>
        <strain evidence="3 4">IBT 40837</strain>
    </source>
</reference>
<sequence>MTKSPIDIVLGAANVGDKTDPTVRYDSPAEVEGFLNAFYERGYRQVDAARGYSPHAPTSCEPRLGAVNIGDRFIIGTKVVSRPDGSHTKDKIAQSINDSLAALKVSQVDIVYLHQPNRTVPFEETAEAIDKAYREGKFKRFGLSNYTAAEVEQFIKISEERGFVKPTVYQGQYNAAVRTGEKELFPVLRKHGIAFYAWSPAAGGFFNGNHKNPQPGDRYDTSLYLGKFYASKYLKPSIEAAADRVREVAAKHGISGHAASLRWTAHHGILSAEHGDSIIVGASSVKQLNENLDILEQGPLPQDVVDAVDAIFTEIGDDAIAYHN</sequence>
<dbReference type="InterPro" id="IPR050523">
    <property type="entry name" value="AKR_Detox_Biosynth"/>
</dbReference>
<dbReference type="Gene3D" id="3.20.20.100">
    <property type="entry name" value="NADP-dependent oxidoreductase domain"/>
    <property type="match status" value="1"/>
</dbReference>
<gene>
    <name evidence="3" type="ORF">TARUN_4357</name>
</gene>
<evidence type="ECO:0000313" key="3">
    <source>
        <dbReference type="EMBL" id="RFU77889.1"/>
    </source>
</evidence>
<dbReference type="EMBL" id="PXOA01000246">
    <property type="protein sequence ID" value="RFU77889.1"/>
    <property type="molecule type" value="Genomic_DNA"/>
</dbReference>
<dbReference type="InterPro" id="IPR036812">
    <property type="entry name" value="NAD(P)_OxRdtase_dom_sf"/>
</dbReference>
<dbReference type="PANTHER" id="PTHR43364">
    <property type="entry name" value="NADH-SPECIFIC METHYLGLYOXAL REDUCTASE-RELATED"/>
    <property type="match status" value="1"/>
</dbReference>
<dbReference type="STRING" id="490622.A0A395NPH5"/>
<evidence type="ECO:0000256" key="1">
    <source>
        <dbReference type="ARBA" id="ARBA00023002"/>
    </source>
</evidence>
<dbReference type="SUPFAM" id="SSF51430">
    <property type="entry name" value="NAD(P)-linked oxidoreductase"/>
    <property type="match status" value="1"/>
</dbReference>
<organism evidence="3 4">
    <name type="scientific">Trichoderma arundinaceum</name>
    <dbReference type="NCBI Taxonomy" id="490622"/>
    <lineage>
        <taxon>Eukaryota</taxon>
        <taxon>Fungi</taxon>
        <taxon>Dikarya</taxon>
        <taxon>Ascomycota</taxon>
        <taxon>Pezizomycotina</taxon>
        <taxon>Sordariomycetes</taxon>
        <taxon>Hypocreomycetidae</taxon>
        <taxon>Hypocreales</taxon>
        <taxon>Hypocreaceae</taxon>
        <taxon>Trichoderma</taxon>
    </lineage>
</organism>
<keyword evidence="1" id="KW-0560">Oxidoreductase</keyword>
<dbReference type="PANTHER" id="PTHR43364:SF4">
    <property type="entry name" value="NAD(P)-LINKED OXIDOREDUCTASE SUPERFAMILY PROTEIN"/>
    <property type="match status" value="1"/>
</dbReference>
<dbReference type="CDD" id="cd19075">
    <property type="entry name" value="AKR_AKR7A1-5"/>
    <property type="match status" value="1"/>
</dbReference>
<dbReference type="Proteomes" id="UP000266272">
    <property type="component" value="Unassembled WGS sequence"/>
</dbReference>
<feature type="domain" description="NADP-dependent oxidoreductase" evidence="2">
    <location>
        <begin position="8"/>
        <end position="311"/>
    </location>
</feature>
<dbReference type="InterPro" id="IPR023210">
    <property type="entry name" value="NADP_OxRdtase_dom"/>
</dbReference>
<dbReference type="OrthoDB" id="48988at2759"/>
<dbReference type="Pfam" id="PF00248">
    <property type="entry name" value="Aldo_ket_red"/>
    <property type="match status" value="1"/>
</dbReference>